<dbReference type="InterPro" id="IPR036513">
    <property type="entry name" value="STAS_dom_sf"/>
</dbReference>
<dbReference type="SUPFAM" id="SSF52091">
    <property type="entry name" value="SpoIIaa-like"/>
    <property type="match status" value="1"/>
</dbReference>
<sequence>MRIETSQGILSVLLPAECLIYEVEAHALLLKAVDWDSLEFSTVAVGAGDVLAVDTAYFQLLLSVRQTAREYGKAFCLNDAGEALADIARLYGIHIAEQIS</sequence>
<dbReference type="STRING" id="1121448.DGI_3243"/>
<keyword evidence="3" id="KW-1185">Reference proteome</keyword>
<dbReference type="InterPro" id="IPR058548">
    <property type="entry name" value="MlaB-like_STAS"/>
</dbReference>
<dbReference type="AlphaFoldDB" id="T2GEB9"/>
<proteinExistence type="predicted"/>
<evidence type="ECO:0000259" key="1">
    <source>
        <dbReference type="Pfam" id="PF13466"/>
    </source>
</evidence>
<protein>
    <recommendedName>
        <fullName evidence="1">MlaB-like STAS domain-containing protein</fullName>
    </recommendedName>
</protein>
<dbReference type="PATRIC" id="fig|1121448.10.peg.3198"/>
<evidence type="ECO:0000313" key="3">
    <source>
        <dbReference type="Proteomes" id="UP000016587"/>
    </source>
</evidence>
<dbReference type="Pfam" id="PF13466">
    <property type="entry name" value="STAS_2"/>
    <property type="match status" value="1"/>
</dbReference>
<feature type="domain" description="MlaB-like STAS" evidence="1">
    <location>
        <begin position="26"/>
        <end position="93"/>
    </location>
</feature>
<evidence type="ECO:0000313" key="2">
    <source>
        <dbReference type="EMBL" id="AGW14945.1"/>
    </source>
</evidence>
<organism evidence="2 3">
    <name type="scientific">Megalodesulfovibrio gigas (strain ATCC 19364 / DSM 1382 / NCIMB 9332 / VKM B-1759)</name>
    <name type="common">Desulfovibrio gigas</name>
    <dbReference type="NCBI Taxonomy" id="1121448"/>
    <lineage>
        <taxon>Bacteria</taxon>
        <taxon>Pseudomonadati</taxon>
        <taxon>Thermodesulfobacteriota</taxon>
        <taxon>Desulfovibrionia</taxon>
        <taxon>Desulfovibrionales</taxon>
        <taxon>Desulfovibrionaceae</taxon>
        <taxon>Megalodesulfovibrio</taxon>
    </lineage>
</organism>
<dbReference type="Proteomes" id="UP000016587">
    <property type="component" value="Chromosome"/>
</dbReference>
<reference evidence="2 3" key="1">
    <citation type="journal article" date="2013" name="J. Bacteriol.">
        <title>Roles of HynAB and Ech, the only two hydrogenases found in the model sulfate reducer Desulfovibrio gigas.</title>
        <authorList>
            <person name="Morais-Silva F.O."/>
            <person name="Santos C.I."/>
            <person name="Rodrigues R."/>
            <person name="Pereira I.A."/>
            <person name="Rodrigues-Pousada C."/>
        </authorList>
    </citation>
    <scope>NUCLEOTIDE SEQUENCE [LARGE SCALE GENOMIC DNA]</scope>
    <source>
        <strain evidence="3">ATCC 19364 / DSM 1382 / NCIMB 9332 / VKM B-1759</strain>
    </source>
</reference>
<gene>
    <name evidence="2" type="ORF">DGI_3243</name>
</gene>
<dbReference type="KEGG" id="dgg:DGI_3243"/>
<accession>T2GEB9</accession>
<dbReference type="HOGENOM" id="CLU_2301258_0_0_7"/>
<dbReference type="EMBL" id="CP006585">
    <property type="protein sequence ID" value="AGW14945.1"/>
    <property type="molecule type" value="Genomic_DNA"/>
</dbReference>
<reference evidence="3" key="2">
    <citation type="submission" date="2013-07" db="EMBL/GenBank/DDBJ databases">
        <authorList>
            <person name="Morais-Silva F.O."/>
            <person name="Rezende A.M."/>
            <person name="Pimentel C."/>
            <person name="Resende D.M."/>
            <person name="Santos C.I."/>
            <person name="Clemente C."/>
            <person name="de Oliveira L.M."/>
            <person name="da Silva S.M."/>
            <person name="Costa D.A."/>
            <person name="Varela-Raposo A."/>
            <person name="Horacio E.C.A."/>
            <person name="Matos M."/>
            <person name="Flores O."/>
            <person name="Ruiz J.C."/>
            <person name="Rodrigues-Pousada C."/>
        </authorList>
    </citation>
    <scope>NUCLEOTIDE SEQUENCE [LARGE SCALE GENOMIC DNA]</scope>
    <source>
        <strain evidence="3">ATCC 19364 / DSM 1382 / NCIMB 9332 / VKM B-1759</strain>
    </source>
</reference>
<name>T2GEB9_MEGG1</name>